<evidence type="ECO:0000313" key="7">
    <source>
        <dbReference type="Proteomes" id="UP000485880"/>
    </source>
</evidence>
<evidence type="ECO:0000256" key="4">
    <source>
        <dbReference type="PROSITE-ProRule" id="PRU00335"/>
    </source>
</evidence>
<organism evidence="6 7">
    <name type="scientific">Methylocella tundrae</name>
    <dbReference type="NCBI Taxonomy" id="227605"/>
    <lineage>
        <taxon>Bacteria</taxon>
        <taxon>Pseudomonadati</taxon>
        <taxon>Pseudomonadota</taxon>
        <taxon>Alphaproteobacteria</taxon>
        <taxon>Hyphomicrobiales</taxon>
        <taxon>Beijerinckiaceae</taxon>
        <taxon>Methylocella</taxon>
    </lineage>
</organism>
<keyword evidence="7" id="KW-1185">Reference proteome</keyword>
<dbReference type="PROSITE" id="PS50977">
    <property type="entry name" value="HTH_TETR_2"/>
    <property type="match status" value="1"/>
</dbReference>
<reference evidence="6 7" key="1">
    <citation type="submission" date="2019-05" db="EMBL/GenBank/DDBJ databases">
        <authorList>
            <person name="Farhan Ul Haque M."/>
        </authorList>
    </citation>
    <scope>NUCLEOTIDE SEQUENCE [LARGE SCALE GENOMIC DNA]</scope>
    <source>
        <strain evidence="6">2</strain>
    </source>
</reference>
<keyword evidence="3" id="KW-0804">Transcription</keyword>
<keyword evidence="2 4" id="KW-0238">DNA-binding</keyword>
<keyword evidence="1" id="KW-0805">Transcription regulation</keyword>
<evidence type="ECO:0000256" key="3">
    <source>
        <dbReference type="ARBA" id="ARBA00023163"/>
    </source>
</evidence>
<dbReference type="SUPFAM" id="SSF46689">
    <property type="entry name" value="Homeodomain-like"/>
    <property type="match status" value="1"/>
</dbReference>
<protein>
    <submittedName>
        <fullName evidence="6">Transcriptional regulator, TetR family</fullName>
    </submittedName>
</protein>
<evidence type="ECO:0000313" key="6">
    <source>
        <dbReference type="EMBL" id="VTZ51515.1"/>
    </source>
</evidence>
<dbReference type="InterPro" id="IPR009057">
    <property type="entry name" value="Homeodomain-like_sf"/>
</dbReference>
<dbReference type="Proteomes" id="UP000485880">
    <property type="component" value="Unassembled WGS sequence"/>
</dbReference>
<evidence type="ECO:0000256" key="2">
    <source>
        <dbReference type="ARBA" id="ARBA00023125"/>
    </source>
</evidence>
<dbReference type="GO" id="GO:0000976">
    <property type="term" value="F:transcription cis-regulatory region binding"/>
    <property type="evidence" value="ECO:0007669"/>
    <property type="project" value="TreeGrafter"/>
</dbReference>
<gene>
    <name evidence="6" type="ORF">MPC4_40112</name>
</gene>
<dbReference type="GO" id="GO:0003700">
    <property type="term" value="F:DNA-binding transcription factor activity"/>
    <property type="evidence" value="ECO:0007669"/>
    <property type="project" value="TreeGrafter"/>
</dbReference>
<dbReference type="AlphaFoldDB" id="A0A8B6MAG7"/>
<feature type="DNA-binding region" description="H-T-H motif" evidence="4">
    <location>
        <begin position="43"/>
        <end position="62"/>
    </location>
</feature>
<dbReference type="RefSeq" id="WP_174513300.1">
    <property type="nucleotide sequence ID" value="NZ_CABFMQ020000098.1"/>
</dbReference>
<dbReference type="PANTHER" id="PTHR30055:SF234">
    <property type="entry name" value="HTH-TYPE TRANSCRIPTIONAL REGULATOR BETI"/>
    <property type="match status" value="1"/>
</dbReference>
<comment type="caution">
    <text evidence="6">The sequence shown here is derived from an EMBL/GenBank/DDBJ whole genome shotgun (WGS) entry which is preliminary data.</text>
</comment>
<dbReference type="EMBL" id="CABFMQ020000098">
    <property type="protein sequence ID" value="VTZ51515.1"/>
    <property type="molecule type" value="Genomic_DNA"/>
</dbReference>
<dbReference type="Gene3D" id="1.10.357.10">
    <property type="entry name" value="Tetracycline Repressor, domain 2"/>
    <property type="match status" value="1"/>
</dbReference>
<dbReference type="PRINTS" id="PR00455">
    <property type="entry name" value="HTHTETR"/>
</dbReference>
<proteinExistence type="predicted"/>
<dbReference type="Pfam" id="PF00440">
    <property type="entry name" value="TetR_N"/>
    <property type="match status" value="1"/>
</dbReference>
<feature type="domain" description="HTH tetR-type" evidence="5">
    <location>
        <begin position="20"/>
        <end position="80"/>
    </location>
</feature>
<dbReference type="InterPro" id="IPR050109">
    <property type="entry name" value="HTH-type_TetR-like_transc_reg"/>
</dbReference>
<name>A0A8B6MAG7_METTU</name>
<dbReference type="PANTHER" id="PTHR30055">
    <property type="entry name" value="HTH-TYPE TRANSCRIPTIONAL REGULATOR RUTR"/>
    <property type="match status" value="1"/>
</dbReference>
<sequence>MCSQKSTAAMALEPKRSRGKLRVAAIMDAGAAVFTEKGYDGATMSEIAARSNTAIGSLYRFFPTKDVLADAILSRYWALLKESLDGIAERAPKLSPDAIADALVDLMLDLRSDRSVAVALVDARSDAADKRSTVRNSIRERLATLLVAATTTLPGAEAERMAAVLLHLLKIAPVVAQEEAGAGQEALIAEARELVRLYVGRAFSKAAALSRDA</sequence>
<evidence type="ECO:0000259" key="5">
    <source>
        <dbReference type="PROSITE" id="PS50977"/>
    </source>
</evidence>
<dbReference type="InterPro" id="IPR001647">
    <property type="entry name" value="HTH_TetR"/>
</dbReference>
<accession>A0A8B6MAG7</accession>
<evidence type="ECO:0000256" key="1">
    <source>
        <dbReference type="ARBA" id="ARBA00023015"/>
    </source>
</evidence>